<dbReference type="AlphaFoldDB" id="A0AAV4XAQ2"/>
<sequence length="48" mass="5025">MSEAVSASRIELGVCTGSQSFLPAFIGVLINTLLVIAEIVIDIFKNSG</sequence>
<keyword evidence="1" id="KW-1133">Transmembrane helix</keyword>
<keyword evidence="1" id="KW-0472">Membrane</keyword>
<dbReference type="Proteomes" id="UP001054945">
    <property type="component" value="Unassembled WGS sequence"/>
</dbReference>
<evidence type="ECO:0000256" key="1">
    <source>
        <dbReference type="SAM" id="Phobius"/>
    </source>
</evidence>
<reference evidence="2 3" key="1">
    <citation type="submission" date="2021-06" db="EMBL/GenBank/DDBJ databases">
        <title>Caerostris extrusa draft genome.</title>
        <authorList>
            <person name="Kono N."/>
            <person name="Arakawa K."/>
        </authorList>
    </citation>
    <scope>NUCLEOTIDE SEQUENCE [LARGE SCALE GENOMIC DNA]</scope>
</reference>
<organism evidence="2 3">
    <name type="scientific">Caerostris extrusa</name>
    <name type="common">Bark spider</name>
    <name type="synonym">Caerostris bankana</name>
    <dbReference type="NCBI Taxonomy" id="172846"/>
    <lineage>
        <taxon>Eukaryota</taxon>
        <taxon>Metazoa</taxon>
        <taxon>Ecdysozoa</taxon>
        <taxon>Arthropoda</taxon>
        <taxon>Chelicerata</taxon>
        <taxon>Arachnida</taxon>
        <taxon>Araneae</taxon>
        <taxon>Araneomorphae</taxon>
        <taxon>Entelegynae</taxon>
        <taxon>Araneoidea</taxon>
        <taxon>Araneidae</taxon>
        <taxon>Caerostris</taxon>
    </lineage>
</organism>
<evidence type="ECO:0000313" key="2">
    <source>
        <dbReference type="EMBL" id="GIY91682.1"/>
    </source>
</evidence>
<feature type="non-terminal residue" evidence="2">
    <location>
        <position position="48"/>
    </location>
</feature>
<proteinExistence type="predicted"/>
<comment type="caution">
    <text evidence="2">The sequence shown here is derived from an EMBL/GenBank/DDBJ whole genome shotgun (WGS) entry which is preliminary data.</text>
</comment>
<accession>A0AAV4XAQ2</accession>
<dbReference type="EMBL" id="BPLR01000040">
    <property type="protein sequence ID" value="GIY91682.1"/>
    <property type="molecule type" value="Genomic_DNA"/>
</dbReference>
<feature type="transmembrane region" description="Helical" evidence="1">
    <location>
        <begin position="20"/>
        <end position="44"/>
    </location>
</feature>
<protein>
    <submittedName>
        <fullName evidence="2">Uncharacterized protein</fullName>
    </submittedName>
</protein>
<evidence type="ECO:0000313" key="3">
    <source>
        <dbReference type="Proteomes" id="UP001054945"/>
    </source>
</evidence>
<name>A0AAV4XAQ2_CAEEX</name>
<gene>
    <name evidence="2" type="ORF">CEXT_136751</name>
</gene>
<keyword evidence="3" id="KW-1185">Reference proteome</keyword>
<keyword evidence="1" id="KW-0812">Transmembrane</keyword>